<keyword evidence="9" id="KW-0406">Ion transport</keyword>
<keyword evidence="3" id="KW-0813">Transport</keyword>
<evidence type="ECO:0000256" key="1">
    <source>
        <dbReference type="ARBA" id="ARBA00004651"/>
    </source>
</evidence>
<feature type="transmembrane region" description="Helical" evidence="12">
    <location>
        <begin position="103"/>
        <end position="122"/>
    </location>
</feature>
<feature type="transmembrane region" description="Helical" evidence="12">
    <location>
        <begin position="56"/>
        <end position="76"/>
    </location>
</feature>
<keyword evidence="10 12" id="KW-0472">Membrane</keyword>
<accession>A0A382N2Q6</accession>
<evidence type="ECO:0000256" key="9">
    <source>
        <dbReference type="ARBA" id="ARBA00023065"/>
    </source>
</evidence>
<evidence type="ECO:0008006" key="14">
    <source>
        <dbReference type="Google" id="ProtNLM"/>
    </source>
</evidence>
<gene>
    <name evidence="13" type="ORF">METZ01_LOCUS308293</name>
</gene>
<dbReference type="GO" id="GO:0005886">
    <property type="term" value="C:plasma membrane"/>
    <property type="evidence" value="ECO:0007669"/>
    <property type="project" value="UniProtKB-SubCell"/>
</dbReference>
<evidence type="ECO:0000256" key="7">
    <source>
        <dbReference type="ARBA" id="ARBA00022989"/>
    </source>
</evidence>
<keyword evidence="11" id="KW-0739">Sodium transport</keyword>
<feature type="transmembrane region" description="Helical" evidence="12">
    <location>
        <begin position="174"/>
        <end position="198"/>
    </location>
</feature>
<keyword evidence="8" id="KW-0915">Sodium</keyword>
<evidence type="ECO:0000256" key="8">
    <source>
        <dbReference type="ARBA" id="ARBA00023053"/>
    </source>
</evidence>
<feature type="non-terminal residue" evidence="13">
    <location>
        <position position="239"/>
    </location>
</feature>
<dbReference type="PANTHER" id="PTHR48086:SF3">
    <property type="entry name" value="SODIUM_PROLINE SYMPORTER"/>
    <property type="match status" value="1"/>
</dbReference>
<dbReference type="InterPro" id="IPR038377">
    <property type="entry name" value="Na/Glc_symporter_sf"/>
</dbReference>
<evidence type="ECO:0000256" key="12">
    <source>
        <dbReference type="SAM" id="Phobius"/>
    </source>
</evidence>
<feature type="transmembrane region" description="Helical" evidence="12">
    <location>
        <begin position="27"/>
        <end position="50"/>
    </location>
</feature>
<dbReference type="GO" id="GO:0015293">
    <property type="term" value="F:symporter activity"/>
    <property type="evidence" value="ECO:0007669"/>
    <property type="project" value="UniProtKB-KW"/>
</dbReference>
<dbReference type="InterPro" id="IPR001734">
    <property type="entry name" value="Na/solute_symporter"/>
</dbReference>
<dbReference type="EMBL" id="UINC01097598">
    <property type="protein sequence ID" value="SVC55439.1"/>
    <property type="molecule type" value="Genomic_DNA"/>
</dbReference>
<dbReference type="AlphaFoldDB" id="A0A382N2Q6"/>
<feature type="transmembrane region" description="Helical" evidence="12">
    <location>
        <begin position="142"/>
        <end position="162"/>
    </location>
</feature>
<evidence type="ECO:0000256" key="3">
    <source>
        <dbReference type="ARBA" id="ARBA00022448"/>
    </source>
</evidence>
<comment type="subcellular location">
    <subcellularLocation>
        <location evidence="1">Cell membrane</location>
        <topology evidence="1">Multi-pass membrane protein</topology>
    </subcellularLocation>
</comment>
<feature type="non-terminal residue" evidence="13">
    <location>
        <position position="1"/>
    </location>
</feature>
<evidence type="ECO:0000256" key="2">
    <source>
        <dbReference type="ARBA" id="ARBA00006434"/>
    </source>
</evidence>
<keyword evidence="5 12" id="KW-0812">Transmembrane</keyword>
<evidence type="ECO:0000256" key="5">
    <source>
        <dbReference type="ARBA" id="ARBA00022692"/>
    </source>
</evidence>
<name>A0A382N2Q6_9ZZZZ</name>
<organism evidence="13">
    <name type="scientific">marine metagenome</name>
    <dbReference type="NCBI Taxonomy" id="408172"/>
    <lineage>
        <taxon>unclassified sequences</taxon>
        <taxon>metagenomes</taxon>
        <taxon>ecological metagenomes</taxon>
    </lineage>
</organism>
<comment type="similarity">
    <text evidence="2">Belongs to the sodium:solute symporter (SSF) (TC 2.A.21) family.</text>
</comment>
<evidence type="ECO:0000313" key="13">
    <source>
        <dbReference type="EMBL" id="SVC55439.1"/>
    </source>
</evidence>
<protein>
    <recommendedName>
        <fullName evidence="14">Sodium:solute symporter family protein</fullName>
    </recommendedName>
</protein>
<dbReference type="PANTHER" id="PTHR48086">
    <property type="entry name" value="SODIUM/PROLINE SYMPORTER-RELATED"/>
    <property type="match status" value="1"/>
</dbReference>
<keyword evidence="7 12" id="KW-1133">Transmembrane helix</keyword>
<dbReference type="InterPro" id="IPR050277">
    <property type="entry name" value="Sodium:Solute_Symporter"/>
</dbReference>
<keyword evidence="6" id="KW-0769">Symport</keyword>
<dbReference type="Gene3D" id="1.20.1730.10">
    <property type="entry name" value="Sodium/glucose cotransporter"/>
    <property type="match status" value="1"/>
</dbReference>
<dbReference type="GO" id="GO:0006814">
    <property type="term" value="P:sodium ion transport"/>
    <property type="evidence" value="ECO:0007669"/>
    <property type="project" value="UniProtKB-KW"/>
</dbReference>
<keyword evidence="4" id="KW-1003">Cell membrane</keyword>
<proteinExistence type="inferred from homology"/>
<evidence type="ECO:0000256" key="10">
    <source>
        <dbReference type="ARBA" id="ARBA00023136"/>
    </source>
</evidence>
<evidence type="ECO:0000256" key="11">
    <source>
        <dbReference type="ARBA" id="ARBA00023201"/>
    </source>
</evidence>
<evidence type="ECO:0000256" key="6">
    <source>
        <dbReference type="ARBA" id="ARBA00022847"/>
    </source>
</evidence>
<sequence>VLGIVGYRRRQEESEEDYYLAGRSQGWVVSSLTIMATFFSSFALLGAPGMVYRDGVVFALFSLNVPVAGVAIYLLGARIRRIGREKGYLTPADMIADHYGSPVGLRLLVALVGLLYAVPYIVIQIQAGGILSQQLFPGHNAFEIGACLLAAITMVYVAVGGMRSVAWTDVIQGGLLVAGMLLAGIAAVAVLGGPGPFFAAVAALPPKSLSAPGTTGRWTPELLFTASLFASLGSMIQPA</sequence>
<dbReference type="Pfam" id="PF00474">
    <property type="entry name" value="SSF"/>
    <property type="match status" value="1"/>
</dbReference>
<dbReference type="PROSITE" id="PS50283">
    <property type="entry name" value="NA_SOLUT_SYMP_3"/>
    <property type="match status" value="1"/>
</dbReference>
<reference evidence="13" key="1">
    <citation type="submission" date="2018-05" db="EMBL/GenBank/DDBJ databases">
        <authorList>
            <person name="Lanie J.A."/>
            <person name="Ng W.-L."/>
            <person name="Kazmierczak K.M."/>
            <person name="Andrzejewski T.M."/>
            <person name="Davidsen T.M."/>
            <person name="Wayne K.J."/>
            <person name="Tettelin H."/>
            <person name="Glass J.I."/>
            <person name="Rusch D."/>
            <person name="Podicherti R."/>
            <person name="Tsui H.-C.T."/>
            <person name="Winkler M.E."/>
        </authorList>
    </citation>
    <scope>NUCLEOTIDE SEQUENCE</scope>
</reference>
<evidence type="ECO:0000256" key="4">
    <source>
        <dbReference type="ARBA" id="ARBA00022475"/>
    </source>
</evidence>